<dbReference type="PANTHER" id="PTHR10476">
    <property type="entry name" value="CHARGED MULTIVESICULAR BODY PROTEIN"/>
    <property type="match status" value="1"/>
</dbReference>
<feature type="coiled-coil region" evidence="1">
    <location>
        <begin position="89"/>
        <end position="116"/>
    </location>
</feature>
<sequence length="318" mass="35169">MVATEVTIASTTDGKKVEFIACRESAMRAYLCRNEVLTKIRPINADTAVNDHPPIYCSAGPQSQLHSPLSAMNIIESLFGRTVTPAERLRQHQRSLTKAQRELDRERAKLEQSEKKLVMDIKKSAKAGQMNACKIMAKDLVRTRRYVQKFYQMRTQLQAVGLRIQTLRSNQQMADAMRGATRAMASMNRGLNLPAIQRIMNEFEKESSMMDMKEEMMSDAVDDVMDEEEDEEEEGDKILKEVLDEIGVSLSQQLTDTPTGIATMSAPLTNRQPVALGESAGHLHLPAKGDDASGNAGVGGGGSDEDALQARLDALRRS</sequence>
<accession>A0A5C3MDN2</accession>
<organism evidence="3 4">
    <name type="scientific">Crucibulum laeve</name>
    <dbReference type="NCBI Taxonomy" id="68775"/>
    <lineage>
        <taxon>Eukaryota</taxon>
        <taxon>Fungi</taxon>
        <taxon>Dikarya</taxon>
        <taxon>Basidiomycota</taxon>
        <taxon>Agaricomycotina</taxon>
        <taxon>Agaricomycetes</taxon>
        <taxon>Agaricomycetidae</taxon>
        <taxon>Agaricales</taxon>
        <taxon>Agaricineae</taxon>
        <taxon>Nidulariaceae</taxon>
        <taxon>Crucibulum</taxon>
    </lineage>
</organism>
<dbReference type="OrthoDB" id="10252926at2759"/>
<reference evidence="3 4" key="1">
    <citation type="journal article" date="2019" name="Nat. Ecol. Evol.">
        <title>Megaphylogeny resolves global patterns of mushroom evolution.</title>
        <authorList>
            <person name="Varga T."/>
            <person name="Krizsan K."/>
            <person name="Foldi C."/>
            <person name="Dima B."/>
            <person name="Sanchez-Garcia M."/>
            <person name="Sanchez-Ramirez S."/>
            <person name="Szollosi G.J."/>
            <person name="Szarkandi J.G."/>
            <person name="Papp V."/>
            <person name="Albert L."/>
            <person name="Andreopoulos W."/>
            <person name="Angelini C."/>
            <person name="Antonin V."/>
            <person name="Barry K.W."/>
            <person name="Bougher N.L."/>
            <person name="Buchanan P."/>
            <person name="Buyck B."/>
            <person name="Bense V."/>
            <person name="Catcheside P."/>
            <person name="Chovatia M."/>
            <person name="Cooper J."/>
            <person name="Damon W."/>
            <person name="Desjardin D."/>
            <person name="Finy P."/>
            <person name="Geml J."/>
            <person name="Haridas S."/>
            <person name="Hughes K."/>
            <person name="Justo A."/>
            <person name="Karasinski D."/>
            <person name="Kautmanova I."/>
            <person name="Kiss B."/>
            <person name="Kocsube S."/>
            <person name="Kotiranta H."/>
            <person name="LaButti K.M."/>
            <person name="Lechner B.E."/>
            <person name="Liimatainen K."/>
            <person name="Lipzen A."/>
            <person name="Lukacs Z."/>
            <person name="Mihaltcheva S."/>
            <person name="Morgado L.N."/>
            <person name="Niskanen T."/>
            <person name="Noordeloos M.E."/>
            <person name="Ohm R.A."/>
            <person name="Ortiz-Santana B."/>
            <person name="Ovrebo C."/>
            <person name="Racz N."/>
            <person name="Riley R."/>
            <person name="Savchenko A."/>
            <person name="Shiryaev A."/>
            <person name="Soop K."/>
            <person name="Spirin V."/>
            <person name="Szebenyi C."/>
            <person name="Tomsovsky M."/>
            <person name="Tulloss R.E."/>
            <person name="Uehling J."/>
            <person name="Grigoriev I.V."/>
            <person name="Vagvolgyi C."/>
            <person name="Papp T."/>
            <person name="Martin F.M."/>
            <person name="Miettinen O."/>
            <person name="Hibbett D.S."/>
            <person name="Nagy L.G."/>
        </authorList>
    </citation>
    <scope>NUCLEOTIDE SEQUENCE [LARGE SCALE GENOMIC DNA]</scope>
    <source>
        <strain evidence="3 4">CBS 166.37</strain>
    </source>
</reference>
<dbReference type="STRING" id="68775.A0A5C3MDN2"/>
<dbReference type="Gene3D" id="6.10.140.1230">
    <property type="match status" value="1"/>
</dbReference>
<proteinExistence type="predicted"/>
<dbReference type="InterPro" id="IPR005024">
    <property type="entry name" value="Snf7_fam"/>
</dbReference>
<dbReference type="AlphaFoldDB" id="A0A5C3MDN2"/>
<evidence type="ECO:0000256" key="2">
    <source>
        <dbReference type="SAM" id="MobiDB-lite"/>
    </source>
</evidence>
<feature type="region of interest" description="Disordered" evidence="2">
    <location>
        <begin position="272"/>
        <end position="307"/>
    </location>
</feature>
<gene>
    <name evidence="3" type="ORF">BDQ12DRAFT_676908</name>
</gene>
<dbReference type="Pfam" id="PF03357">
    <property type="entry name" value="Snf7"/>
    <property type="match status" value="1"/>
</dbReference>
<evidence type="ECO:0000313" key="3">
    <source>
        <dbReference type="EMBL" id="TFK42863.1"/>
    </source>
</evidence>
<dbReference type="GO" id="GO:0007034">
    <property type="term" value="P:vacuolar transport"/>
    <property type="evidence" value="ECO:0007669"/>
    <property type="project" value="InterPro"/>
</dbReference>
<dbReference type="EMBL" id="ML213592">
    <property type="protein sequence ID" value="TFK42863.1"/>
    <property type="molecule type" value="Genomic_DNA"/>
</dbReference>
<keyword evidence="4" id="KW-1185">Reference proteome</keyword>
<evidence type="ECO:0000313" key="4">
    <source>
        <dbReference type="Proteomes" id="UP000308652"/>
    </source>
</evidence>
<evidence type="ECO:0000256" key="1">
    <source>
        <dbReference type="SAM" id="Coils"/>
    </source>
</evidence>
<protein>
    <submittedName>
        <fullName evidence="3">Snf7-domain-containing protein</fullName>
    </submittedName>
</protein>
<keyword evidence="1" id="KW-0175">Coiled coil</keyword>
<dbReference type="Proteomes" id="UP000308652">
    <property type="component" value="Unassembled WGS sequence"/>
</dbReference>
<name>A0A5C3MDN2_9AGAR</name>